<feature type="compositionally biased region" description="Low complexity" evidence="1">
    <location>
        <begin position="28"/>
        <end position="37"/>
    </location>
</feature>
<feature type="region of interest" description="Disordered" evidence="1">
    <location>
        <begin position="19"/>
        <end position="42"/>
    </location>
</feature>
<organism evidence="2 3">
    <name type="scientific">Salipiger bermudensis (strain DSM 26914 / JCM 13377 / KCTC 12554 / HTCC2601)</name>
    <name type="common">Pelagibaca bermudensis</name>
    <dbReference type="NCBI Taxonomy" id="314265"/>
    <lineage>
        <taxon>Bacteria</taxon>
        <taxon>Pseudomonadati</taxon>
        <taxon>Pseudomonadota</taxon>
        <taxon>Alphaproteobacteria</taxon>
        <taxon>Rhodobacterales</taxon>
        <taxon>Roseobacteraceae</taxon>
        <taxon>Salipiger</taxon>
    </lineage>
</organism>
<sequence length="86" mass="9298">MKRRPVSWSSRVTSPLDIRQADDREAGWHAARGAAAAGRGGREADAISVFQEWRMRQGAAAPSSDAVVHERSAGGRSCPGKPDDRR</sequence>
<dbReference type="EMBL" id="AATQ01000033">
    <property type="protein sequence ID" value="EAU45029.1"/>
    <property type="molecule type" value="Genomic_DNA"/>
</dbReference>
<protein>
    <submittedName>
        <fullName evidence="2">Uncharacterized protein</fullName>
    </submittedName>
</protein>
<keyword evidence="3" id="KW-1185">Reference proteome</keyword>
<dbReference type="AlphaFoldDB" id="Q0FLE5"/>
<comment type="caution">
    <text evidence="2">The sequence shown here is derived from an EMBL/GenBank/DDBJ whole genome shotgun (WGS) entry which is preliminary data.</text>
</comment>
<reference evidence="2 3" key="1">
    <citation type="journal article" date="2010" name="J. Bacteriol.">
        <title>Genome sequences of Pelagibaca bermudensis HTCC2601T and Maritimibacter alkaliphilus HTCC2654T, the type strains of two marine Roseobacter genera.</title>
        <authorList>
            <person name="Thrash J.C."/>
            <person name="Cho J.C."/>
            <person name="Ferriera S."/>
            <person name="Johnson J."/>
            <person name="Vergin K.L."/>
            <person name="Giovannoni S.J."/>
        </authorList>
    </citation>
    <scope>NUCLEOTIDE SEQUENCE [LARGE SCALE GENOMIC DNA]</scope>
    <source>
        <strain evidence="3">DSM 26914 / JCM 13377 / KCTC 12554 / HTCC2601</strain>
    </source>
</reference>
<proteinExistence type="predicted"/>
<accession>Q0FLE5</accession>
<dbReference type="HOGENOM" id="CLU_2495100_0_0_5"/>
<feature type="region of interest" description="Disordered" evidence="1">
    <location>
        <begin position="59"/>
        <end position="86"/>
    </location>
</feature>
<evidence type="ECO:0000313" key="3">
    <source>
        <dbReference type="Proteomes" id="UP000006230"/>
    </source>
</evidence>
<gene>
    <name evidence="2" type="ORF">R2601_05393</name>
</gene>
<evidence type="ECO:0000313" key="2">
    <source>
        <dbReference type="EMBL" id="EAU45029.1"/>
    </source>
</evidence>
<evidence type="ECO:0000256" key="1">
    <source>
        <dbReference type="SAM" id="MobiDB-lite"/>
    </source>
</evidence>
<dbReference type="Proteomes" id="UP000006230">
    <property type="component" value="Unassembled WGS sequence"/>
</dbReference>
<name>Q0FLE5_SALBH</name>